<dbReference type="AlphaFoldDB" id="A0A239GGN9"/>
<protein>
    <recommendedName>
        <fullName evidence="3">SipW-cognate class signal peptide</fullName>
    </recommendedName>
</protein>
<accession>A0A239GGN9</accession>
<dbReference type="Proteomes" id="UP000198327">
    <property type="component" value="Unassembled WGS sequence"/>
</dbReference>
<reference evidence="2" key="1">
    <citation type="submission" date="2017-06" db="EMBL/GenBank/DDBJ databases">
        <authorList>
            <person name="Varghese N."/>
            <person name="Submissions S."/>
        </authorList>
    </citation>
    <scope>NUCLEOTIDE SEQUENCE [LARGE SCALE GENOMIC DNA]</scope>
    <source>
        <strain evidence="2">JCM 23211</strain>
    </source>
</reference>
<evidence type="ECO:0008006" key="3">
    <source>
        <dbReference type="Google" id="ProtNLM"/>
    </source>
</evidence>
<evidence type="ECO:0000313" key="2">
    <source>
        <dbReference type="Proteomes" id="UP000198327"/>
    </source>
</evidence>
<sequence length="212" mass="20820">MASVRQRQRRVLAAAGIVLGIGAVLVAASWTDKVLGSTDFASGTRFGIESSVDGGTTWASHPVGGPNPLSFSASATGLVPGSVVYAPVRLRTEVGSGAASVTLGAAGFSGTGNGTLSTALHYRVVRGAAVCDASVFGSGAVFVAGSSTASIPVGSPGSSAFPLAAGATPTAPGSAVLLCFEVGLPATTANWTNAALQNKTLVLNWPFVGTSP</sequence>
<gene>
    <name evidence="1" type="ORF">SAMN05421642_104231</name>
</gene>
<proteinExistence type="predicted"/>
<organism evidence="1 2">
    <name type="scientific">Rhodococcoides kyotonense</name>
    <dbReference type="NCBI Taxonomy" id="398843"/>
    <lineage>
        <taxon>Bacteria</taxon>
        <taxon>Bacillati</taxon>
        <taxon>Actinomycetota</taxon>
        <taxon>Actinomycetes</taxon>
        <taxon>Mycobacteriales</taxon>
        <taxon>Nocardiaceae</taxon>
        <taxon>Rhodococcoides</taxon>
    </lineage>
</organism>
<dbReference type="RefSeq" id="WP_245865364.1">
    <property type="nucleotide sequence ID" value="NZ_FZOW01000004.1"/>
</dbReference>
<keyword evidence="2" id="KW-1185">Reference proteome</keyword>
<name>A0A239GGN9_9NOCA</name>
<dbReference type="EMBL" id="FZOW01000004">
    <property type="protein sequence ID" value="SNS68300.1"/>
    <property type="molecule type" value="Genomic_DNA"/>
</dbReference>
<evidence type="ECO:0000313" key="1">
    <source>
        <dbReference type="EMBL" id="SNS68300.1"/>
    </source>
</evidence>